<dbReference type="EMBL" id="CP002287">
    <property type="protein sequence ID" value="ADP13442.1"/>
    <property type="molecule type" value="Genomic_DNA"/>
</dbReference>
<evidence type="ECO:0000313" key="1">
    <source>
        <dbReference type="EMBL" id="ADP13442.1"/>
    </source>
</evidence>
<dbReference type="KEGG" id="axy:AXYL_00080"/>
<dbReference type="AlphaFoldDB" id="E3HN29"/>
<evidence type="ECO:0000313" key="2">
    <source>
        <dbReference type="Proteomes" id="UP000006876"/>
    </source>
</evidence>
<dbReference type="Proteomes" id="UP000006876">
    <property type="component" value="Chromosome"/>
</dbReference>
<accession>E3HN29</accession>
<gene>
    <name evidence="1" type="ordered locus">AXYL_00080</name>
</gene>
<proteinExistence type="predicted"/>
<dbReference type="HOGENOM" id="CLU_3113376_0_0_4"/>
<sequence length="50" mass="5812">MAALALSEDDVHVFRPMFVEELLVLDLYNCACYRLPMELVQEWIDAGRPQ</sequence>
<organism evidence="1 2">
    <name type="scientific">Achromobacter xylosoxidans (strain A8)</name>
    <dbReference type="NCBI Taxonomy" id="762376"/>
    <lineage>
        <taxon>Bacteria</taxon>
        <taxon>Pseudomonadati</taxon>
        <taxon>Pseudomonadota</taxon>
        <taxon>Betaproteobacteria</taxon>
        <taxon>Burkholderiales</taxon>
        <taxon>Alcaligenaceae</taxon>
        <taxon>Achromobacter</taxon>
    </lineage>
</organism>
<protein>
    <submittedName>
        <fullName evidence="1">Uncharacterized protein</fullName>
    </submittedName>
</protein>
<name>E3HN29_ACHXA</name>
<reference evidence="1 2" key="1">
    <citation type="journal article" date="2011" name="J. Bacteriol.">
        <title>Complete genome sequence of the haloaromatic acid-degrading bacterium Achromobacter xylosoxidans A8.</title>
        <authorList>
            <person name="Strnad H."/>
            <person name="Ridl J."/>
            <person name="Paces J."/>
            <person name="Kolar M."/>
            <person name="Vlcek C."/>
            <person name="Paces V."/>
        </authorList>
    </citation>
    <scope>NUCLEOTIDE SEQUENCE [LARGE SCALE GENOMIC DNA]</scope>
    <source>
        <strain evidence="1 2">A8</strain>
    </source>
</reference>